<dbReference type="Proteomes" id="UP000324222">
    <property type="component" value="Unassembled WGS sequence"/>
</dbReference>
<dbReference type="AlphaFoldDB" id="A0A5B7KH44"/>
<name>A0A5B7KH44_PORTR</name>
<sequence length="69" mass="7503">MTPPLLSFLLPLAAAPLPPSPSLFHGLCSATRLPSTIASRSEVCQQFKINVRQNPFDEISCLLEFATMS</sequence>
<feature type="chain" id="PRO_5023052566" description="Secreted protein" evidence="1">
    <location>
        <begin position="16"/>
        <end position="69"/>
    </location>
</feature>
<evidence type="ECO:0008006" key="4">
    <source>
        <dbReference type="Google" id="ProtNLM"/>
    </source>
</evidence>
<gene>
    <name evidence="2" type="ORF">E2C01_100272</name>
</gene>
<keyword evidence="1" id="KW-0732">Signal</keyword>
<keyword evidence="3" id="KW-1185">Reference proteome</keyword>
<accession>A0A5B7KH44</accession>
<comment type="caution">
    <text evidence="2">The sequence shown here is derived from an EMBL/GenBank/DDBJ whole genome shotgun (WGS) entry which is preliminary data.</text>
</comment>
<organism evidence="2 3">
    <name type="scientific">Portunus trituberculatus</name>
    <name type="common">Swimming crab</name>
    <name type="synonym">Neptunus trituberculatus</name>
    <dbReference type="NCBI Taxonomy" id="210409"/>
    <lineage>
        <taxon>Eukaryota</taxon>
        <taxon>Metazoa</taxon>
        <taxon>Ecdysozoa</taxon>
        <taxon>Arthropoda</taxon>
        <taxon>Crustacea</taxon>
        <taxon>Multicrustacea</taxon>
        <taxon>Malacostraca</taxon>
        <taxon>Eumalacostraca</taxon>
        <taxon>Eucarida</taxon>
        <taxon>Decapoda</taxon>
        <taxon>Pleocyemata</taxon>
        <taxon>Brachyura</taxon>
        <taxon>Eubrachyura</taxon>
        <taxon>Portunoidea</taxon>
        <taxon>Portunidae</taxon>
        <taxon>Portuninae</taxon>
        <taxon>Portunus</taxon>
    </lineage>
</organism>
<evidence type="ECO:0000256" key="1">
    <source>
        <dbReference type="SAM" id="SignalP"/>
    </source>
</evidence>
<evidence type="ECO:0000313" key="2">
    <source>
        <dbReference type="EMBL" id="MPD04578.1"/>
    </source>
</evidence>
<proteinExistence type="predicted"/>
<evidence type="ECO:0000313" key="3">
    <source>
        <dbReference type="Proteomes" id="UP000324222"/>
    </source>
</evidence>
<feature type="signal peptide" evidence="1">
    <location>
        <begin position="1"/>
        <end position="15"/>
    </location>
</feature>
<reference evidence="2 3" key="1">
    <citation type="submission" date="2019-05" db="EMBL/GenBank/DDBJ databases">
        <title>Another draft genome of Portunus trituberculatus and its Hox gene families provides insights of decapod evolution.</title>
        <authorList>
            <person name="Jeong J.-H."/>
            <person name="Song I."/>
            <person name="Kim S."/>
            <person name="Choi T."/>
            <person name="Kim D."/>
            <person name="Ryu S."/>
            <person name="Kim W."/>
        </authorList>
    </citation>
    <scope>NUCLEOTIDE SEQUENCE [LARGE SCALE GENOMIC DNA]</scope>
    <source>
        <tissue evidence="2">Muscle</tissue>
    </source>
</reference>
<dbReference type="EMBL" id="VSRR010141686">
    <property type="protein sequence ID" value="MPD04578.1"/>
    <property type="molecule type" value="Genomic_DNA"/>
</dbReference>
<protein>
    <recommendedName>
        <fullName evidence="4">Secreted protein</fullName>
    </recommendedName>
</protein>